<proteinExistence type="inferred from homology"/>
<gene>
    <name evidence="11" type="ORF">ENR23_04855</name>
</gene>
<evidence type="ECO:0000313" key="11">
    <source>
        <dbReference type="EMBL" id="HGZ42749.1"/>
    </source>
</evidence>
<feature type="compositionally biased region" description="Basic and acidic residues" evidence="9">
    <location>
        <begin position="349"/>
        <end position="372"/>
    </location>
</feature>
<evidence type="ECO:0000256" key="9">
    <source>
        <dbReference type="SAM" id="MobiDB-lite"/>
    </source>
</evidence>
<name>A0A832I093_UNCEI</name>
<evidence type="ECO:0000256" key="2">
    <source>
        <dbReference type="ARBA" id="ARBA00022603"/>
    </source>
</evidence>
<reference evidence="11" key="1">
    <citation type="journal article" date="2020" name="mSystems">
        <title>Genome- and Community-Level Interaction Insights into Carbon Utilization and Element Cycling Functions of Hydrothermarchaeota in Hydrothermal Sediment.</title>
        <authorList>
            <person name="Zhou Z."/>
            <person name="Liu Y."/>
            <person name="Xu W."/>
            <person name="Pan J."/>
            <person name="Luo Z.H."/>
            <person name="Li M."/>
        </authorList>
    </citation>
    <scope>NUCLEOTIDE SEQUENCE [LARGE SCALE GENOMIC DNA]</scope>
    <source>
        <strain evidence="11">SpSt-381</strain>
    </source>
</reference>
<dbReference type="PROSITE" id="PS00093">
    <property type="entry name" value="N4_MTASE"/>
    <property type="match status" value="1"/>
</dbReference>
<dbReference type="GO" id="GO:0003677">
    <property type="term" value="F:DNA binding"/>
    <property type="evidence" value="ECO:0007669"/>
    <property type="project" value="UniProtKB-KW"/>
</dbReference>
<dbReference type="GO" id="GO:0015667">
    <property type="term" value="F:site-specific DNA-methyltransferase (cytosine-N4-specific) activity"/>
    <property type="evidence" value="ECO:0007669"/>
    <property type="project" value="UniProtKB-EC"/>
</dbReference>
<dbReference type="GO" id="GO:0008170">
    <property type="term" value="F:N-methyltransferase activity"/>
    <property type="evidence" value="ECO:0007669"/>
    <property type="project" value="InterPro"/>
</dbReference>
<dbReference type="AlphaFoldDB" id="A0A832I093"/>
<evidence type="ECO:0000256" key="6">
    <source>
        <dbReference type="ARBA" id="ARBA00023125"/>
    </source>
</evidence>
<evidence type="ECO:0000256" key="4">
    <source>
        <dbReference type="ARBA" id="ARBA00022691"/>
    </source>
</evidence>
<protein>
    <recommendedName>
        <fullName evidence="8">Methyltransferase</fullName>
        <ecNumber evidence="8">2.1.1.-</ecNumber>
    </recommendedName>
</protein>
<dbReference type="CDD" id="cd02440">
    <property type="entry name" value="AdoMet_MTases"/>
    <property type="match status" value="1"/>
</dbReference>
<evidence type="ECO:0000256" key="7">
    <source>
        <dbReference type="ARBA" id="ARBA00049120"/>
    </source>
</evidence>
<dbReference type="GO" id="GO:0009307">
    <property type="term" value="P:DNA restriction-modification system"/>
    <property type="evidence" value="ECO:0007669"/>
    <property type="project" value="UniProtKB-KW"/>
</dbReference>
<dbReference type="EMBL" id="DSQF01000012">
    <property type="protein sequence ID" value="HGZ42749.1"/>
    <property type="molecule type" value="Genomic_DNA"/>
</dbReference>
<comment type="caution">
    <text evidence="11">The sequence shown here is derived from an EMBL/GenBank/DDBJ whole genome shotgun (WGS) entry which is preliminary data.</text>
</comment>
<dbReference type="GO" id="GO:0032259">
    <property type="term" value="P:methylation"/>
    <property type="evidence" value="ECO:0007669"/>
    <property type="project" value="UniProtKB-KW"/>
</dbReference>
<dbReference type="SUPFAM" id="SSF53335">
    <property type="entry name" value="S-adenosyl-L-methionine-dependent methyltransferases"/>
    <property type="match status" value="1"/>
</dbReference>
<dbReference type="InterPro" id="IPR017985">
    <property type="entry name" value="MeTrfase_CN4_CS"/>
</dbReference>
<sequence>MAESSALDLTPFVPEDLGKLRNHQTEIPRIAKDPRLVAMIEQAVRGVPTEHSLMLGDARDLSKIPDGSVHLVVTSPPYWTLKEYRRSKGQLGYVADYEEFLGELDKVWQHCFRVLVPGGRLIIVVGDVCLSRRRNGGRHTVVPLHASIQEHCRPIGFDNVAPIIWYKIANAVYEVENRGGFLGKPFEPNAVVKNDIEFILMQRKHGGYRSPSIAARVLSVISGDNHQKWFQQIWTDVTGASTRNHPAPYPLELAERLIRMFSFVGDTVLDPFMGTGTTNVAAMRWGRNSVGVEVDPHYFELSRKRVGDASADLFSTATISVVEPGGKRGASGKGRGSIQRVLATASGEHAGRKDNGGTHRPDEGGVVRERVRGPARRHRKSA</sequence>
<keyword evidence="4" id="KW-0949">S-adenosyl-L-methionine</keyword>
<dbReference type="PRINTS" id="PR00508">
    <property type="entry name" value="S21N4MTFRASE"/>
</dbReference>
<dbReference type="PANTHER" id="PTHR13370:SF3">
    <property type="entry name" value="TRNA (GUANINE(10)-N2)-METHYLTRANSFERASE HOMOLOG"/>
    <property type="match status" value="1"/>
</dbReference>
<accession>A0A832I093</accession>
<feature type="compositionally biased region" description="Basic residues" evidence="9">
    <location>
        <begin position="373"/>
        <end position="382"/>
    </location>
</feature>
<evidence type="ECO:0000259" key="10">
    <source>
        <dbReference type="Pfam" id="PF01555"/>
    </source>
</evidence>
<dbReference type="Pfam" id="PF01555">
    <property type="entry name" value="N6_N4_Mtase"/>
    <property type="match status" value="1"/>
</dbReference>
<feature type="domain" description="DNA methylase N-4/N-6" evidence="10">
    <location>
        <begin position="69"/>
        <end position="303"/>
    </location>
</feature>
<feature type="region of interest" description="Disordered" evidence="9">
    <location>
        <begin position="324"/>
        <end position="382"/>
    </location>
</feature>
<evidence type="ECO:0000256" key="8">
    <source>
        <dbReference type="RuleBase" id="RU362026"/>
    </source>
</evidence>
<dbReference type="Gene3D" id="3.40.50.150">
    <property type="entry name" value="Vaccinia Virus protein VP39"/>
    <property type="match status" value="1"/>
</dbReference>
<dbReference type="GO" id="GO:0005737">
    <property type="term" value="C:cytoplasm"/>
    <property type="evidence" value="ECO:0007669"/>
    <property type="project" value="TreeGrafter"/>
</dbReference>
<comment type="catalytic activity">
    <reaction evidence="7">
        <text>a 2'-deoxycytidine in DNA + S-adenosyl-L-methionine = an N(4)-methyl-2'-deoxycytidine in DNA + S-adenosyl-L-homocysteine + H(+)</text>
        <dbReference type="Rhea" id="RHEA:16857"/>
        <dbReference type="Rhea" id="RHEA-COMP:11369"/>
        <dbReference type="Rhea" id="RHEA-COMP:13674"/>
        <dbReference type="ChEBI" id="CHEBI:15378"/>
        <dbReference type="ChEBI" id="CHEBI:57856"/>
        <dbReference type="ChEBI" id="CHEBI:59789"/>
        <dbReference type="ChEBI" id="CHEBI:85452"/>
        <dbReference type="ChEBI" id="CHEBI:137933"/>
        <dbReference type="EC" id="2.1.1.113"/>
    </reaction>
</comment>
<keyword evidence="3 11" id="KW-0808">Transferase</keyword>
<comment type="similarity">
    <text evidence="1">Belongs to the N(4)/N(6)-methyltransferase family. N(4) subfamily.</text>
</comment>
<keyword evidence="2 11" id="KW-0489">Methyltransferase</keyword>
<evidence type="ECO:0000256" key="3">
    <source>
        <dbReference type="ARBA" id="ARBA00022679"/>
    </source>
</evidence>
<organism evidence="11">
    <name type="scientific">Eiseniibacteriota bacterium</name>
    <dbReference type="NCBI Taxonomy" id="2212470"/>
    <lineage>
        <taxon>Bacteria</taxon>
        <taxon>Candidatus Eiseniibacteriota</taxon>
    </lineage>
</organism>
<dbReference type="InterPro" id="IPR002941">
    <property type="entry name" value="DNA_methylase_N4/N6"/>
</dbReference>
<evidence type="ECO:0000256" key="1">
    <source>
        <dbReference type="ARBA" id="ARBA00010203"/>
    </source>
</evidence>
<dbReference type="InterPro" id="IPR001091">
    <property type="entry name" value="RM_Methyltransferase"/>
</dbReference>
<dbReference type="InterPro" id="IPR029063">
    <property type="entry name" value="SAM-dependent_MTases_sf"/>
</dbReference>
<keyword evidence="5" id="KW-0680">Restriction system</keyword>
<keyword evidence="6" id="KW-0238">DNA-binding</keyword>
<dbReference type="PANTHER" id="PTHR13370">
    <property type="entry name" value="RNA METHYLASE-RELATED"/>
    <property type="match status" value="1"/>
</dbReference>
<evidence type="ECO:0000256" key="5">
    <source>
        <dbReference type="ARBA" id="ARBA00022747"/>
    </source>
</evidence>
<dbReference type="EC" id="2.1.1.-" evidence="8"/>
<dbReference type="GO" id="GO:0009007">
    <property type="term" value="F:site-specific DNA-methyltransferase (adenine-specific) activity"/>
    <property type="evidence" value="ECO:0007669"/>
    <property type="project" value="TreeGrafter"/>
</dbReference>